<name>A0A0L0US85_9BASI</name>
<dbReference type="OrthoDB" id="2495482at2759"/>
<evidence type="ECO:0000313" key="2">
    <source>
        <dbReference type="EMBL" id="KNE89771.1"/>
    </source>
</evidence>
<feature type="chain" id="PRO_5005548570" evidence="1">
    <location>
        <begin position="23"/>
        <end position="224"/>
    </location>
</feature>
<organism evidence="2 3">
    <name type="scientific">Puccinia striiformis f. sp. tritici PST-78</name>
    <dbReference type="NCBI Taxonomy" id="1165861"/>
    <lineage>
        <taxon>Eukaryota</taxon>
        <taxon>Fungi</taxon>
        <taxon>Dikarya</taxon>
        <taxon>Basidiomycota</taxon>
        <taxon>Pucciniomycotina</taxon>
        <taxon>Pucciniomycetes</taxon>
        <taxon>Pucciniales</taxon>
        <taxon>Pucciniaceae</taxon>
        <taxon>Puccinia</taxon>
    </lineage>
</organism>
<keyword evidence="3" id="KW-1185">Reference proteome</keyword>
<gene>
    <name evidence="2" type="ORF">PSTG_16765</name>
</gene>
<keyword evidence="1" id="KW-0732">Signal</keyword>
<comment type="caution">
    <text evidence="2">The sequence shown here is derived from an EMBL/GenBank/DDBJ whole genome shotgun (WGS) entry which is preliminary data.</text>
</comment>
<protein>
    <submittedName>
        <fullName evidence="2">Uncharacterized protein</fullName>
    </submittedName>
</protein>
<reference evidence="3" key="1">
    <citation type="submission" date="2014-03" db="EMBL/GenBank/DDBJ databases">
        <title>The Genome Sequence of Puccinia striiformis f. sp. tritici PST-78.</title>
        <authorList>
            <consortium name="The Broad Institute Genome Sequencing Platform"/>
            <person name="Cuomo C."/>
            <person name="Hulbert S."/>
            <person name="Chen X."/>
            <person name="Walker B."/>
            <person name="Young S.K."/>
            <person name="Zeng Q."/>
            <person name="Gargeya S."/>
            <person name="Fitzgerald M."/>
            <person name="Haas B."/>
            <person name="Abouelleil A."/>
            <person name="Alvarado L."/>
            <person name="Arachchi H.M."/>
            <person name="Berlin A.M."/>
            <person name="Chapman S.B."/>
            <person name="Goldberg J."/>
            <person name="Griggs A."/>
            <person name="Gujja S."/>
            <person name="Hansen M."/>
            <person name="Howarth C."/>
            <person name="Imamovic A."/>
            <person name="Larimer J."/>
            <person name="McCowan C."/>
            <person name="Montmayeur A."/>
            <person name="Murphy C."/>
            <person name="Neiman D."/>
            <person name="Pearson M."/>
            <person name="Priest M."/>
            <person name="Roberts A."/>
            <person name="Saif S."/>
            <person name="Shea T."/>
            <person name="Sisk P."/>
            <person name="Sykes S."/>
            <person name="Wortman J."/>
            <person name="Nusbaum C."/>
            <person name="Birren B."/>
        </authorList>
    </citation>
    <scope>NUCLEOTIDE SEQUENCE [LARGE SCALE GENOMIC DNA]</scope>
    <source>
        <strain evidence="3">race PST-78</strain>
    </source>
</reference>
<accession>A0A0L0US85</accession>
<dbReference type="Proteomes" id="UP000054564">
    <property type="component" value="Unassembled WGS sequence"/>
</dbReference>
<dbReference type="AlphaFoldDB" id="A0A0L0US85"/>
<dbReference type="EMBL" id="AJIL01000299">
    <property type="protein sequence ID" value="KNE89771.1"/>
    <property type="molecule type" value="Genomic_DNA"/>
</dbReference>
<sequence length="224" mass="26023">MQLPSVLSFIPLLLSFVIQAHSHSSPPNDYIMREEINLSRRYLSIYSANGKEAYRYNKKLNFPSPGTTTIQVMDASSKILYELVPSNDECRQNSVYVQYENPNRKDQLPIREFKFESHEFIHNKWRFNFRDSSGTQQYYKFEQNLTNRGGRLYKVARGKPSQFVAIYRDQLRGDKWWNTPAGVRTFTLSSMDGGPLVEMVTLLALILNKSDDCIKERHHSTAPS</sequence>
<proteinExistence type="predicted"/>
<evidence type="ECO:0000256" key="1">
    <source>
        <dbReference type="SAM" id="SignalP"/>
    </source>
</evidence>
<feature type="signal peptide" evidence="1">
    <location>
        <begin position="1"/>
        <end position="22"/>
    </location>
</feature>
<evidence type="ECO:0000313" key="3">
    <source>
        <dbReference type="Proteomes" id="UP000054564"/>
    </source>
</evidence>